<name>A0A392UI69_9FABA</name>
<accession>A0A392UI69</accession>
<dbReference type="AlphaFoldDB" id="A0A392UI69"/>
<feature type="non-terminal residue" evidence="1">
    <location>
        <position position="69"/>
    </location>
</feature>
<dbReference type="GO" id="GO:0008233">
    <property type="term" value="F:peptidase activity"/>
    <property type="evidence" value="ECO:0007669"/>
    <property type="project" value="UniProtKB-KW"/>
</dbReference>
<reference evidence="1 2" key="1">
    <citation type="journal article" date="2018" name="Front. Plant Sci.">
        <title>Red Clover (Trifolium pratense) and Zigzag Clover (T. medium) - A Picture of Genomic Similarities and Differences.</title>
        <authorList>
            <person name="Dluhosova J."/>
            <person name="Istvanek J."/>
            <person name="Nedelnik J."/>
            <person name="Repkova J."/>
        </authorList>
    </citation>
    <scope>NUCLEOTIDE SEQUENCE [LARGE SCALE GENOMIC DNA]</scope>
    <source>
        <strain evidence="2">cv. 10/8</strain>
        <tissue evidence="1">Leaf</tissue>
    </source>
</reference>
<organism evidence="1 2">
    <name type="scientific">Trifolium medium</name>
    <dbReference type="NCBI Taxonomy" id="97028"/>
    <lineage>
        <taxon>Eukaryota</taxon>
        <taxon>Viridiplantae</taxon>
        <taxon>Streptophyta</taxon>
        <taxon>Embryophyta</taxon>
        <taxon>Tracheophyta</taxon>
        <taxon>Spermatophyta</taxon>
        <taxon>Magnoliopsida</taxon>
        <taxon>eudicotyledons</taxon>
        <taxon>Gunneridae</taxon>
        <taxon>Pentapetalae</taxon>
        <taxon>rosids</taxon>
        <taxon>fabids</taxon>
        <taxon>Fabales</taxon>
        <taxon>Fabaceae</taxon>
        <taxon>Papilionoideae</taxon>
        <taxon>50 kb inversion clade</taxon>
        <taxon>NPAAA clade</taxon>
        <taxon>Hologalegina</taxon>
        <taxon>IRL clade</taxon>
        <taxon>Trifolieae</taxon>
        <taxon>Trifolium</taxon>
    </lineage>
</organism>
<keyword evidence="1" id="KW-0378">Hydrolase</keyword>
<proteinExistence type="predicted"/>
<evidence type="ECO:0000313" key="2">
    <source>
        <dbReference type="Proteomes" id="UP000265520"/>
    </source>
</evidence>
<comment type="caution">
    <text evidence="1">The sequence shown here is derived from an EMBL/GenBank/DDBJ whole genome shotgun (WGS) entry which is preliminary data.</text>
</comment>
<keyword evidence="2" id="KW-1185">Reference proteome</keyword>
<dbReference type="EMBL" id="LXQA010811554">
    <property type="protein sequence ID" value="MCI72136.1"/>
    <property type="molecule type" value="Genomic_DNA"/>
</dbReference>
<evidence type="ECO:0000313" key="1">
    <source>
        <dbReference type="EMBL" id="MCI72136.1"/>
    </source>
</evidence>
<dbReference type="GO" id="GO:0006508">
    <property type="term" value="P:proteolysis"/>
    <property type="evidence" value="ECO:0007669"/>
    <property type="project" value="UniProtKB-KW"/>
</dbReference>
<keyword evidence="1" id="KW-0645">Protease</keyword>
<sequence length="69" mass="8378">MIRLDLTVELKKNRKRYIEVFGTEEIYNQIKDALIPERLGRTLEDKWMIMLNMRFLIAQKYKYAVVLLT</sequence>
<protein>
    <submittedName>
        <fullName evidence="1">OTU-like cysteine protease</fullName>
    </submittedName>
</protein>
<dbReference type="Proteomes" id="UP000265520">
    <property type="component" value="Unassembled WGS sequence"/>
</dbReference>